<proteinExistence type="predicted"/>
<dbReference type="EMBL" id="JAGFNK010000130">
    <property type="protein sequence ID" value="KAI9507336.1"/>
    <property type="molecule type" value="Genomic_DNA"/>
</dbReference>
<comment type="caution">
    <text evidence="1">The sequence shown here is derived from an EMBL/GenBank/DDBJ whole genome shotgun (WGS) entry which is preliminary data.</text>
</comment>
<organism evidence="1 2">
    <name type="scientific">Russula earlei</name>
    <dbReference type="NCBI Taxonomy" id="71964"/>
    <lineage>
        <taxon>Eukaryota</taxon>
        <taxon>Fungi</taxon>
        <taxon>Dikarya</taxon>
        <taxon>Basidiomycota</taxon>
        <taxon>Agaricomycotina</taxon>
        <taxon>Agaricomycetes</taxon>
        <taxon>Russulales</taxon>
        <taxon>Russulaceae</taxon>
        <taxon>Russula</taxon>
    </lineage>
</organism>
<keyword evidence="1" id="KW-0645">Protease</keyword>
<sequence>MYFPLTLVFAALPILVAAVSLAGSPVSRGISVPISKRGGLRGVRSLSVSTSQTRLPYYHTCRKIGYRMVVYEQNTGRQHPLAGGLKPMGRRDSASETLIDDSELWFGSISIGTHVDSFTVNLDTASSDLFVPSFKCGSSCWGHKTYDPSASAHSNDLGIPFTLTLGDSDIVTGEQYSDSIQVAGLTASAQTLGLATSYSEGFQIGNFSADGLMGMGFPSISVFNAVPPLQTLISENMLTSPVFGIKLATLGSDLFLGGVNNSLFTGDFSWVSLSNAGFWQAPFDAVIVNGTRIVGKTETIFDTGTMKILGDSAGIAKFFASIHGANSAPEYGDGTYTIPCDFDTPISVWVGGTEVKISAASFNLGPLQGSEDGTTCEAGAAADSTLTGEFWILGQIFLQNVYSAWDVGNLRIGFATLA</sequence>
<reference evidence="1" key="1">
    <citation type="submission" date="2021-03" db="EMBL/GenBank/DDBJ databases">
        <title>Evolutionary priming and transition to the ectomycorrhizal habit in an iconic lineage of mushroom-forming fungi: is preadaptation a requirement?</title>
        <authorList>
            <consortium name="DOE Joint Genome Institute"/>
            <person name="Looney B.P."/>
            <person name="Miyauchi S."/>
            <person name="Morin E."/>
            <person name="Drula E."/>
            <person name="Courty P.E."/>
            <person name="Chicoki N."/>
            <person name="Fauchery L."/>
            <person name="Kohler A."/>
            <person name="Kuo A."/>
            <person name="LaButti K."/>
            <person name="Pangilinan J."/>
            <person name="Lipzen A."/>
            <person name="Riley R."/>
            <person name="Andreopoulos W."/>
            <person name="He G."/>
            <person name="Johnson J."/>
            <person name="Barry K.W."/>
            <person name="Grigoriev I.V."/>
            <person name="Nagy L."/>
            <person name="Hibbett D."/>
            <person name="Henrissat B."/>
            <person name="Matheny P.B."/>
            <person name="Labbe J."/>
            <person name="Martin A.F."/>
        </authorList>
    </citation>
    <scope>NUCLEOTIDE SEQUENCE</scope>
    <source>
        <strain evidence="1">BPL698</strain>
    </source>
</reference>
<name>A0ACC0U7E2_9AGAM</name>
<protein>
    <submittedName>
        <fullName evidence="1">Acid protease</fullName>
    </submittedName>
</protein>
<evidence type="ECO:0000313" key="1">
    <source>
        <dbReference type="EMBL" id="KAI9507336.1"/>
    </source>
</evidence>
<accession>A0ACC0U7E2</accession>
<evidence type="ECO:0000313" key="2">
    <source>
        <dbReference type="Proteomes" id="UP001207468"/>
    </source>
</evidence>
<keyword evidence="2" id="KW-1185">Reference proteome</keyword>
<dbReference type="Proteomes" id="UP001207468">
    <property type="component" value="Unassembled WGS sequence"/>
</dbReference>
<keyword evidence="1" id="KW-0378">Hydrolase</keyword>
<gene>
    <name evidence="1" type="ORF">F5148DRAFT_981564</name>
</gene>